<dbReference type="PANTHER" id="PTHR43415:SF3">
    <property type="entry name" value="GNAT-FAMILY ACETYLTRANSFERASE"/>
    <property type="match status" value="1"/>
</dbReference>
<dbReference type="AlphaFoldDB" id="A0A1M6F3U7"/>
<evidence type="ECO:0000259" key="1">
    <source>
        <dbReference type="Pfam" id="PF13302"/>
    </source>
</evidence>
<feature type="domain" description="N-acetyltransferase" evidence="1">
    <location>
        <begin position="6"/>
        <end position="147"/>
    </location>
</feature>
<reference evidence="3" key="1">
    <citation type="submission" date="2016-11" db="EMBL/GenBank/DDBJ databases">
        <authorList>
            <person name="Varghese N."/>
            <person name="Submissions S."/>
        </authorList>
    </citation>
    <scope>NUCLEOTIDE SEQUENCE [LARGE SCALE GENOMIC DNA]</scope>
    <source>
        <strain evidence="3">DSM 26884</strain>
    </source>
</reference>
<keyword evidence="3" id="KW-1185">Reference proteome</keyword>
<keyword evidence="2" id="KW-0808">Transferase</keyword>
<accession>A0A1M6F3U7</accession>
<evidence type="ECO:0000313" key="2">
    <source>
        <dbReference type="EMBL" id="SHI92336.1"/>
    </source>
</evidence>
<dbReference type="InterPro" id="IPR016181">
    <property type="entry name" value="Acyl_CoA_acyltransferase"/>
</dbReference>
<evidence type="ECO:0000313" key="3">
    <source>
        <dbReference type="Proteomes" id="UP000184192"/>
    </source>
</evidence>
<organism evidence="2 3">
    <name type="scientific">Bacteroides stercorirosoris</name>
    <dbReference type="NCBI Taxonomy" id="871324"/>
    <lineage>
        <taxon>Bacteria</taxon>
        <taxon>Pseudomonadati</taxon>
        <taxon>Bacteroidota</taxon>
        <taxon>Bacteroidia</taxon>
        <taxon>Bacteroidales</taxon>
        <taxon>Bacteroidaceae</taxon>
        <taxon>Bacteroides</taxon>
    </lineage>
</organism>
<dbReference type="RefSeq" id="WP_025835374.1">
    <property type="nucleotide sequence ID" value="NZ_FQZN01000011.1"/>
</dbReference>
<sequence>MDNNKIFLRGFELEDYILINKWRNDPEIQNLLSGNFRYVSSEIEKEWVKQKMMNNTKELYLAICLAEGEREMIGYTSINNIDYINRCAHGGGIIIGNRQYRDGEIRYEVGKMIRELVFDHMNLNRFTGACLAEHKTSKIMMEACGFQLEGVKRQAVYKNGIYHDQLFFSLLREDYYKLMQEGEYTLKAYAKRIKSIRKH</sequence>
<proteinExistence type="predicted"/>
<dbReference type="GeneID" id="92712117"/>
<dbReference type="PANTHER" id="PTHR43415">
    <property type="entry name" value="SPERMIDINE N(1)-ACETYLTRANSFERASE"/>
    <property type="match status" value="1"/>
</dbReference>
<dbReference type="Pfam" id="PF13302">
    <property type="entry name" value="Acetyltransf_3"/>
    <property type="match status" value="1"/>
</dbReference>
<dbReference type="Gene3D" id="3.40.630.30">
    <property type="match status" value="1"/>
</dbReference>
<name>A0A1M6F3U7_9BACE</name>
<dbReference type="InterPro" id="IPR000182">
    <property type="entry name" value="GNAT_dom"/>
</dbReference>
<dbReference type="Proteomes" id="UP000184192">
    <property type="component" value="Unassembled WGS sequence"/>
</dbReference>
<gene>
    <name evidence="2" type="ORF">SAMN05444350_11112</name>
</gene>
<dbReference type="GO" id="GO:0016747">
    <property type="term" value="F:acyltransferase activity, transferring groups other than amino-acyl groups"/>
    <property type="evidence" value="ECO:0007669"/>
    <property type="project" value="InterPro"/>
</dbReference>
<dbReference type="EMBL" id="FQZN01000011">
    <property type="protein sequence ID" value="SHI92336.1"/>
    <property type="molecule type" value="Genomic_DNA"/>
</dbReference>
<protein>
    <submittedName>
        <fullName evidence="2">Protein N-acetyltransferase, RimJ/RimL family</fullName>
    </submittedName>
</protein>
<dbReference type="SUPFAM" id="SSF55729">
    <property type="entry name" value="Acyl-CoA N-acyltransferases (Nat)"/>
    <property type="match status" value="1"/>
</dbReference>